<dbReference type="RefSeq" id="WP_151047417.1">
    <property type="nucleotide sequence ID" value="NZ_VZUL01000004.1"/>
</dbReference>
<comment type="caution">
    <text evidence="1">The sequence shown here is derived from an EMBL/GenBank/DDBJ whole genome shotgun (WGS) entry which is preliminary data.</text>
</comment>
<proteinExistence type="predicted"/>
<sequence>MAQFSMEIMRLTGSVLRGNQQLWDYGVLDHDEEGKKFKPIDNAAQASAFLSVLDRTVGGEEGAIIPHGLEDALRHITQLAPKLEKDVRFQRLLTLSRR</sequence>
<accession>A0A6A1TGG0</accession>
<gene>
    <name evidence="1" type="ORF">F4V91_31935</name>
</gene>
<evidence type="ECO:0000313" key="2">
    <source>
        <dbReference type="Proteomes" id="UP000386575"/>
    </source>
</evidence>
<organism evidence="1 2">
    <name type="scientific">Neorhizobium galegae</name>
    <name type="common">Rhizobium galegae</name>
    <dbReference type="NCBI Taxonomy" id="399"/>
    <lineage>
        <taxon>Bacteria</taxon>
        <taxon>Pseudomonadati</taxon>
        <taxon>Pseudomonadota</taxon>
        <taxon>Alphaproteobacteria</taxon>
        <taxon>Hyphomicrobiales</taxon>
        <taxon>Rhizobiaceae</taxon>
        <taxon>Rhizobium/Agrobacterium group</taxon>
        <taxon>Neorhizobium</taxon>
    </lineage>
</organism>
<dbReference type="Proteomes" id="UP000386575">
    <property type="component" value="Unassembled WGS sequence"/>
</dbReference>
<protein>
    <submittedName>
        <fullName evidence="1">Uncharacterized protein</fullName>
    </submittedName>
</protein>
<dbReference type="EMBL" id="VZUL01000004">
    <property type="protein sequence ID" value="KAB1082565.1"/>
    <property type="molecule type" value="Genomic_DNA"/>
</dbReference>
<evidence type="ECO:0000313" key="1">
    <source>
        <dbReference type="EMBL" id="KAB1082565.1"/>
    </source>
</evidence>
<name>A0A6A1TGG0_NEOGA</name>
<reference evidence="1 2" key="1">
    <citation type="submission" date="2019-09" db="EMBL/GenBank/DDBJ databases">
        <title>Genome sequencing of Ng87 strain.</title>
        <authorList>
            <person name="Karasev E.S."/>
            <person name="Andronov E."/>
        </authorList>
    </citation>
    <scope>NUCLEOTIDE SEQUENCE [LARGE SCALE GENOMIC DNA]</scope>
    <source>
        <strain evidence="1 2">Ng87</strain>
    </source>
</reference>
<dbReference type="AlphaFoldDB" id="A0A6A1TGG0"/>